<evidence type="ECO:0000256" key="1">
    <source>
        <dbReference type="ARBA" id="ARBA00022490"/>
    </source>
</evidence>
<feature type="binding site" evidence="6">
    <location>
        <position position="199"/>
    </location>
    <ligand>
        <name>S-adenosyl-L-methionine</name>
        <dbReference type="ChEBI" id="CHEBI:59789"/>
    </ligand>
</feature>
<name>A0ABY5Y237_9BACT</name>
<keyword evidence="4 6" id="KW-0808">Transferase</keyword>
<dbReference type="Proteomes" id="UP001058120">
    <property type="component" value="Chromosome"/>
</dbReference>
<evidence type="ECO:0000256" key="6">
    <source>
        <dbReference type="HAMAP-Rule" id="MF_00074"/>
    </source>
</evidence>
<protein>
    <recommendedName>
        <fullName evidence="6">Ribosomal RNA small subunit methyltransferase G</fullName>
        <ecNumber evidence="6">2.1.1.-</ecNumber>
    </recommendedName>
    <alternativeName>
        <fullName evidence="6">16S rRNA 7-methylguanosine methyltransferase</fullName>
        <shortName evidence="6">16S rRNA m7G methyltransferase</shortName>
    </alternativeName>
</protein>
<evidence type="ECO:0000313" key="8">
    <source>
        <dbReference type="Proteomes" id="UP001058120"/>
    </source>
</evidence>
<organism evidence="7 8">
    <name type="scientific">Taurinivorans muris</name>
    <dbReference type="NCBI Taxonomy" id="2787751"/>
    <lineage>
        <taxon>Bacteria</taxon>
        <taxon>Pseudomonadati</taxon>
        <taxon>Thermodesulfobacteriota</taxon>
        <taxon>Desulfovibrionia</taxon>
        <taxon>Desulfovibrionales</taxon>
        <taxon>Desulfovibrionaceae</taxon>
        <taxon>Taurinivorans</taxon>
    </lineage>
</organism>
<evidence type="ECO:0000256" key="2">
    <source>
        <dbReference type="ARBA" id="ARBA00022552"/>
    </source>
</evidence>
<dbReference type="RefSeq" id="WP_334315863.1">
    <property type="nucleotide sequence ID" value="NZ_CP065938.1"/>
</dbReference>
<keyword evidence="1 6" id="KW-0963">Cytoplasm</keyword>
<dbReference type="HAMAP" id="MF_00074">
    <property type="entry name" value="16SrRNA_methyltr_G"/>
    <property type="match status" value="1"/>
</dbReference>
<dbReference type="GO" id="GO:0032259">
    <property type="term" value="P:methylation"/>
    <property type="evidence" value="ECO:0007669"/>
    <property type="project" value="UniProtKB-KW"/>
</dbReference>
<dbReference type="PANTHER" id="PTHR31760:SF0">
    <property type="entry name" value="S-ADENOSYL-L-METHIONINE-DEPENDENT METHYLTRANSFERASES SUPERFAMILY PROTEIN"/>
    <property type="match status" value="1"/>
</dbReference>
<dbReference type="PANTHER" id="PTHR31760">
    <property type="entry name" value="S-ADENOSYL-L-METHIONINE-DEPENDENT METHYLTRANSFERASES SUPERFAMILY PROTEIN"/>
    <property type="match status" value="1"/>
</dbReference>
<sequence>MNKKPNPYKPIYSVKKSSKKFQQIQKSTRKLSVENLKEQCLRLGFSLTLPQLSALYEYLFLLQKWNLSMNLVGKSDWEEILSELVADSFHLAKYLNSHPVFAPLSIPIAQKNEKIHSFEPYENEHDFTAWDLGAGAGLPGIPLRILWKQGTYTLVEAREKRSLFLNTVCTKLGLENTFVSRGRAENFMQGKKARLIVSRAFMPYDKMLPFIAPYLTSTQDPANSANGSVIFLSLEPIRAERFNSSEFKWNTKNIYEYTVKNKKKYLCEIEKISQ</sequence>
<dbReference type="GO" id="GO:0008168">
    <property type="term" value="F:methyltransferase activity"/>
    <property type="evidence" value="ECO:0007669"/>
    <property type="project" value="UniProtKB-KW"/>
</dbReference>
<dbReference type="InterPro" id="IPR003682">
    <property type="entry name" value="rRNA_ssu_MeTfrase_G"/>
</dbReference>
<dbReference type="Gene3D" id="3.40.50.150">
    <property type="entry name" value="Vaccinia Virus protein VP39"/>
    <property type="match status" value="1"/>
</dbReference>
<feature type="binding site" evidence="6">
    <location>
        <begin position="184"/>
        <end position="185"/>
    </location>
    <ligand>
        <name>S-adenosyl-L-methionine</name>
        <dbReference type="ChEBI" id="CHEBI:59789"/>
    </ligand>
</feature>
<evidence type="ECO:0000256" key="5">
    <source>
        <dbReference type="ARBA" id="ARBA00022691"/>
    </source>
</evidence>
<evidence type="ECO:0000256" key="4">
    <source>
        <dbReference type="ARBA" id="ARBA00022679"/>
    </source>
</evidence>
<comment type="similarity">
    <text evidence="6">Belongs to the methyltransferase superfamily. RNA methyltransferase RsmG family.</text>
</comment>
<dbReference type="InterPro" id="IPR029063">
    <property type="entry name" value="SAM-dependent_MTases_sf"/>
</dbReference>
<reference evidence="7" key="1">
    <citation type="submission" date="2020-12" db="EMBL/GenBank/DDBJ databases">
        <title>Taurinivorans muris gen. nov., sp. nov., fundamental and realized metabolic niche of a ubiquitous sulfidogenic bacterium in the murine intestine.</title>
        <authorList>
            <person name="Ye H."/>
            <person name="Hanson B.T."/>
            <person name="Loy A."/>
        </authorList>
    </citation>
    <scope>NUCLEOTIDE SEQUENCE</scope>
    <source>
        <strain evidence="7">LT0009</strain>
    </source>
</reference>
<feature type="binding site" evidence="6">
    <location>
        <position position="133"/>
    </location>
    <ligand>
        <name>S-adenosyl-L-methionine</name>
        <dbReference type="ChEBI" id="CHEBI:59789"/>
    </ligand>
</feature>
<dbReference type="EMBL" id="CP065938">
    <property type="protein sequence ID" value="UWX06260.1"/>
    <property type="molecule type" value="Genomic_DNA"/>
</dbReference>
<keyword evidence="3 6" id="KW-0489">Methyltransferase</keyword>
<dbReference type="Pfam" id="PF02527">
    <property type="entry name" value="GidB"/>
    <property type="match status" value="1"/>
</dbReference>
<gene>
    <name evidence="6" type="primary">rsmG</name>
    <name evidence="7" type="ORF">JBF11_02800</name>
</gene>
<comment type="subcellular location">
    <subcellularLocation>
        <location evidence="6">Cytoplasm</location>
    </subcellularLocation>
</comment>
<proteinExistence type="inferred from homology"/>
<keyword evidence="5 6" id="KW-0949">S-adenosyl-L-methionine</keyword>
<keyword evidence="8" id="KW-1185">Reference proteome</keyword>
<feature type="binding site" evidence="6">
    <location>
        <position position="138"/>
    </location>
    <ligand>
        <name>S-adenosyl-L-methionine</name>
        <dbReference type="ChEBI" id="CHEBI:59789"/>
    </ligand>
</feature>
<evidence type="ECO:0000313" key="7">
    <source>
        <dbReference type="EMBL" id="UWX06260.1"/>
    </source>
</evidence>
<dbReference type="EC" id="2.1.1.-" evidence="6"/>
<accession>A0ABY5Y237</accession>
<dbReference type="SUPFAM" id="SSF53335">
    <property type="entry name" value="S-adenosyl-L-methionine-dependent methyltransferases"/>
    <property type="match status" value="1"/>
</dbReference>
<comment type="caution">
    <text evidence="6">Lacks conserved residue(s) required for the propagation of feature annotation.</text>
</comment>
<evidence type="ECO:0000256" key="3">
    <source>
        <dbReference type="ARBA" id="ARBA00022603"/>
    </source>
</evidence>
<comment type="function">
    <text evidence="6">Specifically methylates the N7 position of a guanine in 16S rRNA.</text>
</comment>
<keyword evidence="2 6" id="KW-0698">rRNA processing</keyword>